<reference evidence="1 2" key="1">
    <citation type="submission" date="2019-08" db="EMBL/GenBank/DDBJ databases">
        <title>Genome of Vicingus serpentipes NCIMB 15042.</title>
        <authorList>
            <person name="Bowman J.P."/>
        </authorList>
    </citation>
    <scope>NUCLEOTIDE SEQUENCE [LARGE SCALE GENOMIC DNA]</scope>
    <source>
        <strain evidence="1 2">NCIMB 15042</strain>
    </source>
</reference>
<evidence type="ECO:0008006" key="3">
    <source>
        <dbReference type="Google" id="ProtNLM"/>
    </source>
</evidence>
<gene>
    <name evidence="1" type="ORF">FRY74_07840</name>
</gene>
<dbReference type="Proteomes" id="UP000321721">
    <property type="component" value="Unassembled WGS sequence"/>
</dbReference>
<accession>A0A5C6RTM7</accession>
<keyword evidence="2" id="KW-1185">Reference proteome</keyword>
<comment type="caution">
    <text evidence="1">The sequence shown here is derived from an EMBL/GenBank/DDBJ whole genome shotgun (WGS) entry which is preliminary data.</text>
</comment>
<organism evidence="1 2">
    <name type="scientific">Vicingus serpentipes</name>
    <dbReference type="NCBI Taxonomy" id="1926625"/>
    <lineage>
        <taxon>Bacteria</taxon>
        <taxon>Pseudomonadati</taxon>
        <taxon>Bacteroidota</taxon>
        <taxon>Flavobacteriia</taxon>
        <taxon>Flavobacteriales</taxon>
        <taxon>Vicingaceae</taxon>
        <taxon>Vicingus</taxon>
    </lineage>
</organism>
<dbReference type="AlphaFoldDB" id="A0A5C6RTM7"/>
<dbReference type="EMBL" id="VOOS01000003">
    <property type="protein sequence ID" value="TXB65324.1"/>
    <property type="molecule type" value="Genomic_DNA"/>
</dbReference>
<sequence>MKLFLILLFTTIFSIRSYCSDPTTINFCANTSNTIALTDLLNCNELVVSNATFSVQTLKIGFTVNGNYYEQTITGNTIPQTFINNIQTYQPNLLYIEDIVLIDSNNQEKNLKPIKIKVSN</sequence>
<name>A0A5C6RTM7_9FLAO</name>
<dbReference type="RefSeq" id="WP_147100252.1">
    <property type="nucleotide sequence ID" value="NZ_VOOS01000003.1"/>
</dbReference>
<evidence type="ECO:0000313" key="2">
    <source>
        <dbReference type="Proteomes" id="UP000321721"/>
    </source>
</evidence>
<proteinExistence type="predicted"/>
<evidence type="ECO:0000313" key="1">
    <source>
        <dbReference type="EMBL" id="TXB65324.1"/>
    </source>
</evidence>
<protein>
    <recommendedName>
        <fullName evidence="3">Gliding motility-associated C-terminal domain-containing protein</fullName>
    </recommendedName>
</protein>